<dbReference type="EMBL" id="BKAU01000006">
    <property type="protein sequence ID" value="GEP98435.1"/>
    <property type="molecule type" value="Genomic_DNA"/>
</dbReference>
<dbReference type="PANTHER" id="PTHR44196">
    <property type="entry name" value="DEHYDROGENASE/REDUCTASE SDR FAMILY MEMBER 7B"/>
    <property type="match status" value="1"/>
</dbReference>
<name>A0A512RRW0_9BACT</name>
<evidence type="ECO:0000259" key="4">
    <source>
        <dbReference type="SMART" id="SM00822"/>
    </source>
</evidence>
<evidence type="ECO:0000256" key="1">
    <source>
        <dbReference type="ARBA" id="ARBA00006484"/>
    </source>
</evidence>
<organism evidence="5 6">
    <name type="scientific">Chitinophaga cymbidii</name>
    <dbReference type="NCBI Taxonomy" id="1096750"/>
    <lineage>
        <taxon>Bacteria</taxon>
        <taxon>Pseudomonadati</taxon>
        <taxon>Bacteroidota</taxon>
        <taxon>Chitinophagia</taxon>
        <taxon>Chitinophagales</taxon>
        <taxon>Chitinophagaceae</taxon>
        <taxon>Chitinophaga</taxon>
    </lineage>
</organism>
<evidence type="ECO:0000313" key="6">
    <source>
        <dbReference type="Proteomes" id="UP000321436"/>
    </source>
</evidence>
<comment type="similarity">
    <text evidence="1 3">Belongs to the short-chain dehydrogenases/reductases (SDR) family.</text>
</comment>
<evidence type="ECO:0000256" key="2">
    <source>
        <dbReference type="ARBA" id="ARBA00023002"/>
    </source>
</evidence>
<dbReference type="OrthoDB" id="822355at2"/>
<dbReference type="Gene3D" id="3.40.50.720">
    <property type="entry name" value="NAD(P)-binding Rossmann-like Domain"/>
    <property type="match status" value="1"/>
</dbReference>
<keyword evidence="2" id="KW-0560">Oxidoreductase</keyword>
<keyword evidence="6" id="KW-1185">Reference proteome</keyword>
<feature type="domain" description="Ketoreductase" evidence="4">
    <location>
        <begin position="7"/>
        <end position="191"/>
    </location>
</feature>
<dbReference type="Pfam" id="PF00106">
    <property type="entry name" value="adh_short"/>
    <property type="match status" value="1"/>
</dbReference>
<dbReference type="SMART" id="SM00822">
    <property type="entry name" value="PKS_KR"/>
    <property type="match status" value="1"/>
</dbReference>
<gene>
    <name evidence="5" type="ORF">CCY01nite_46950</name>
</gene>
<evidence type="ECO:0000313" key="5">
    <source>
        <dbReference type="EMBL" id="GEP98435.1"/>
    </source>
</evidence>
<comment type="caution">
    <text evidence="5">The sequence shown here is derived from an EMBL/GenBank/DDBJ whole genome shotgun (WGS) entry which is preliminary data.</text>
</comment>
<accession>A0A512RRW0</accession>
<reference evidence="5 6" key="1">
    <citation type="submission" date="2019-07" db="EMBL/GenBank/DDBJ databases">
        <title>Whole genome shotgun sequence of Chitinophaga cymbidii NBRC 109752.</title>
        <authorList>
            <person name="Hosoyama A."/>
            <person name="Uohara A."/>
            <person name="Ohji S."/>
            <person name="Ichikawa N."/>
        </authorList>
    </citation>
    <scope>NUCLEOTIDE SEQUENCE [LARGE SCALE GENOMIC DNA]</scope>
    <source>
        <strain evidence="5 6">NBRC 109752</strain>
    </source>
</reference>
<dbReference type="AlphaFoldDB" id="A0A512RRW0"/>
<proteinExistence type="inferred from homology"/>
<dbReference type="InterPro" id="IPR002347">
    <property type="entry name" value="SDR_fam"/>
</dbReference>
<dbReference type="SUPFAM" id="SSF51735">
    <property type="entry name" value="NAD(P)-binding Rossmann-fold domains"/>
    <property type="match status" value="1"/>
</dbReference>
<protein>
    <submittedName>
        <fullName evidence="5">Oxidoreductase</fullName>
    </submittedName>
</protein>
<dbReference type="RefSeq" id="WP_146866992.1">
    <property type="nucleotide sequence ID" value="NZ_BKAU01000006.1"/>
</dbReference>
<dbReference type="InterPro" id="IPR020904">
    <property type="entry name" value="Sc_DH/Rdtase_CS"/>
</dbReference>
<sequence>MDFYTDKVVWITGASSGIGKELALQLSRQKASLILTARNRDALQDIQRACLQHTPNCALLPADLTDAGNLAPLAQQALDTFGHIDVLINNAGVTQRAFAEDTAPEVDRRLMEINFFTPVALTKLLLPHFRARKTGHVAVLSSMAGLMGFPKRTAYAAAKHAIKGYFETLQVEHTIPGFHATIVSPGRIQTPISLNALTASGQPHSKMDAGQQHGIPVEVCVRRILKAIATHKRHLVIARSERILWWLHKWCPPLYYRIARNAGLKDE</sequence>
<evidence type="ECO:0000256" key="3">
    <source>
        <dbReference type="RuleBase" id="RU000363"/>
    </source>
</evidence>
<dbReference type="GO" id="GO:0016491">
    <property type="term" value="F:oxidoreductase activity"/>
    <property type="evidence" value="ECO:0007669"/>
    <property type="project" value="UniProtKB-KW"/>
</dbReference>
<dbReference type="PRINTS" id="PR00080">
    <property type="entry name" value="SDRFAMILY"/>
</dbReference>
<dbReference type="PROSITE" id="PS00061">
    <property type="entry name" value="ADH_SHORT"/>
    <property type="match status" value="1"/>
</dbReference>
<dbReference type="GO" id="GO:0016020">
    <property type="term" value="C:membrane"/>
    <property type="evidence" value="ECO:0007669"/>
    <property type="project" value="TreeGrafter"/>
</dbReference>
<dbReference type="InterPro" id="IPR036291">
    <property type="entry name" value="NAD(P)-bd_dom_sf"/>
</dbReference>
<dbReference type="NCBIfam" id="NF004825">
    <property type="entry name" value="PRK06181.1"/>
    <property type="match status" value="1"/>
</dbReference>
<dbReference type="InterPro" id="IPR057326">
    <property type="entry name" value="KR_dom"/>
</dbReference>
<dbReference type="PANTHER" id="PTHR44196:SF1">
    <property type="entry name" value="DEHYDROGENASE_REDUCTASE SDR FAMILY MEMBER 7B"/>
    <property type="match status" value="1"/>
</dbReference>
<dbReference type="PRINTS" id="PR00081">
    <property type="entry name" value="GDHRDH"/>
</dbReference>
<dbReference type="Proteomes" id="UP000321436">
    <property type="component" value="Unassembled WGS sequence"/>
</dbReference>